<dbReference type="AlphaFoldDB" id="A0A9D1EYC7"/>
<dbReference type="EMBL" id="DVIU01000091">
    <property type="protein sequence ID" value="HIS35849.1"/>
    <property type="molecule type" value="Genomic_DNA"/>
</dbReference>
<sequence length="68" mass="7937">MENELRKTIQTQSTEVFAEVKKELDESKKLLDSTREELRVERGFRKFLFWATPILLLAQTIAIILSAL</sequence>
<feature type="transmembrane region" description="Helical" evidence="1">
    <location>
        <begin position="47"/>
        <end position="67"/>
    </location>
</feature>
<evidence type="ECO:0000256" key="1">
    <source>
        <dbReference type="SAM" id="Phobius"/>
    </source>
</evidence>
<accession>A0A9D1EYC7</accession>
<organism evidence="2 3">
    <name type="scientific">Candidatus Scatousia excrementigallinarum</name>
    <dbReference type="NCBI Taxonomy" id="2840935"/>
    <lineage>
        <taxon>Bacteria</taxon>
        <taxon>Candidatus Scatousia</taxon>
    </lineage>
</organism>
<reference evidence="2" key="2">
    <citation type="journal article" date="2021" name="PeerJ">
        <title>Extensive microbial diversity within the chicken gut microbiome revealed by metagenomics and culture.</title>
        <authorList>
            <person name="Gilroy R."/>
            <person name="Ravi A."/>
            <person name="Getino M."/>
            <person name="Pursley I."/>
            <person name="Horton D.L."/>
            <person name="Alikhan N.F."/>
            <person name="Baker D."/>
            <person name="Gharbi K."/>
            <person name="Hall N."/>
            <person name="Watson M."/>
            <person name="Adriaenssens E.M."/>
            <person name="Foster-Nyarko E."/>
            <person name="Jarju S."/>
            <person name="Secka A."/>
            <person name="Antonio M."/>
            <person name="Oren A."/>
            <person name="Chaudhuri R.R."/>
            <person name="La Ragione R."/>
            <person name="Hildebrand F."/>
            <person name="Pallen M.J."/>
        </authorList>
    </citation>
    <scope>NUCLEOTIDE SEQUENCE</scope>
    <source>
        <strain evidence="2">6276</strain>
    </source>
</reference>
<proteinExistence type="predicted"/>
<evidence type="ECO:0000313" key="2">
    <source>
        <dbReference type="EMBL" id="HIS35849.1"/>
    </source>
</evidence>
<keyword evidence="1" id="KW-0812">Transmembrane</keyword>
<keyword evidence="1" id="KW-1133">Transmembrane helix</keyword>
<evidence type="ECO:0000313" key="3">
    <source>
        <dbReference type="Proteomes" id="UP000823928"/>
    </source>
</evidence>
<keyword evidence="1" id="KW-0472">Membrane</keyword>
<gene>
    <name evidence="2" type="ORF">IAC10_04370</name>
</gene>
<name>A0A9D1EYC7_9BACT</name>
<dbReference type="Proteomes" id="UP000823928">
    <property type="component" value="Unassembled WGS sequence"/>
</dbReference>
<protein>
    <submittedName>
        <fullName evidence="2">Uncharacterized protein</fullName>
    </submittedName>
</protein>
<reference evidence="2" key="1">
    <citation type="submission" date="2020-10" db="EMBL/GenBank/DDBJ databases">
        <authorList>
            <person name="Gilroy R."/>
        </authorList>
    </citation>
    <scope>NUCLEOTIDE SEQUENCE</scope>
    <source>
        <strain evidence="2">6276</strain>
    </source>
</reference>
<comment type="caution">
    <text evidence="2">The sequence shown here is derived from an EMBL/GenBank/DDBJ whole genome shotgun (WGS) entry which is preliminary data.</text>
</comment>